<accession>A0A540WGB4</accession>
<gene>
    <name evidence="2" type="ORF">E6W39_00495</name>
</gene>
<dbReference type="EMBL" id="VIGB01000001">
    <property type="protein sequence ID" value="TQF08063.1"/>
    <property type="molecule type" value="Genomic_DNA"/>
</dbReference>
<dbReference type="Pfam" id="PF00753">
    <property type="entry name" value="Lactamase_B"/>
    <property type="match status" value="1"/>
</dbReference>
<dbReference type="PANTHER" id="PTHR42951:SF14">
    <property type="entry name" value="METALLO-BETA-LACTAMASE SUPERFAMILY PROTEIN"/>
    <property type="match status" value="1"/>
</dbReference>
<dbReference type="InterPro" id="IPR001279">
    <property type="entry name" value="Metallo-B-lactamas"/>
</dbReference>
<organism evidence="2 3">
    <name type="scientific">Kitasatospora acidiphila</name>
    <dbReference type="NCBI Taxonomy" id="2567942"/>
    <lineage>
        <taxon>Bacteria</taxon>
        <taxon>Bacillati</taxon>
        <taxon>Actinomycetota</taxon>
        <taxon>Actinomycetes</taxon>
        <taxon>Kitasatosporales</taxon>
        <taxon>Streptomycetaceae</taxon>
        <taxon>Kitasatospora</taxon>
    </lineage>
</organism>
<keyword evidence="3" id="KW-1185">Reference proteome</keyword>
<dbReference type="PANTHER" id="PTHR42951">
    <property type="entry name" value="METALLO-BETA-LACTAMASE DOMAIN-CONTAINING"/>
    <property type="match status" value="1"/>
</dbReference>
<dbReference type="InterPro" id="IPR050855">
    <property type="entry name" value="NDM-1-like"/>
</dbReference>
<dbReference type="SUPFAM" id="SSF56281">
    <property type="entry name" value="Metallo-hydrolase/oxidoreductase"/>
    <property type="match status" value="1"/>
</dbReference>
<name>A0A540WGB4_9ACTN</name>
<sequence>MTEVAQNVFSFEGTAVNWIILRDGRDLTLIDGGWPGDAPAVEESIRSLGCRPQDVQAVLLTHAHVDHMGAVKDLHRRFGIPVYTGDVEVRHARREFLEQATVADVQKAPQELLLPWMERVLRVGALDDPAIPDATPIPPGPLDLPGGPVALPAPGHTTGHLAFHLPGPGALVTGDALVTGHALSPIEGPQLIPWFFTHSEPEARATLAAFETLDVDLILPGHGEPANLPIAEAVAIARRNAAQTAAERGLS</sequence>
<dbReference type="OrthoDB" id="2971563at2"/>
<dbReference type="GO" id="GO:0016787">
    <property type="term" value="F:hydrolase activity"/>
    <property type="evidence" value="ECO:0007669"/>
    <property type="project" value="UniProtKB-KW"/>
</dbReference>
<keyword evidence="2" id="KW-0378">Hydrolase</keyword>
<feature type="domain" description="Metallo-beta-lactamase" evidence="1">
    <location>
        <begin position="15"/>
        <end position="222"/>
    </location>
</feature>
<protein>
    <submittedName>
        <fullName evidence="2">MBL fold metallo-hydrolase</fullName>
    </submittedName>
</protein>
<dbReference type="Gene3D" id="3.60.15.10">
    <property type="entry name" value="Ribonuclease Z/Hydroxyacylglutathione hydrolase-like"/>
    <property type="match status" value="1"/>
</dbReference>
<dbReference type="InterPro" id="IPR036866">
    <property type="entry name" value="RibonucZ/Hydroxyglut_hydro"/>
</dbReference>
<evidence type="ECO:0000259" key="1">
    <source>
        <dbReference type="SMART" id="SM00849"/>
    </source>
</evidence>
<evidence type="ECO:0000313" key="2">
    <source>
        <dbReference type="EMBL" id="TQF08063.1"/>
    </source>
</evidence>
<dbReference type="CDD" id="cd07721">
    <property type="entry name" value="yflN-like_MBL-fold"/>
    <property type="match status" value="1"/>
</dbReference>
<dbReference type="AlphaFoldDB" id="A0A540WGB4"/>
<dbReference type="Proteomes" id="UP000319103">
    <property type="component" value="Unassembled WGS sequence"/>
</dbReference>
<reference evidence="2 3" key="1">
    <citation type="submission" date="2019-06" db="EMBL/GenBank/DDBJ databases">
        <title>Description of Kitasatospora acidophila sp. nov. isolated from pine grove soil, and reclassification of Streptomyces novaecaesareae to Kitasatospora novaeceasareae comb. nov.</title>
        <authorList>
            <person name="Kim M.J."/>
        </authorList>
    </citation>
    <scope>NUCLEOTIDE SEQUENCE [LARGE SCALE GENOMIC DNA]</scope>
    <source>
        <strain evidence="2 3">MMS16-CNU292</strain>
    </source>
</reference>
<dbReference type="SMART" id="SM00849">
    <property type="entry name" value="Lactamase_B"/>
    <property type="match status" value="1"/>
</dbReference>
<proteinExistence type="predicted"/>
<evidence type="ECO:0000313" key="3">
    <source>
        <dbReference type="Proteomes" id="UP000319103"/>
    </source>
</evidence>
<dbReference type="RefSeq" id="WP_141631724.1">
    <property type="nucleotide sequence ID" value="NZ_VIGB01000001.1"/>
</dbReference>
<comment type="caution">
    <text evidence="2">The sequence shown here is derived from an EMBL/GenBank/DDBJ whole genome shotgun (WGS) entry which is preliminary data.</text>
</comment>